<organism evidence="11 12">
    <name type="scientific">Litchfieldella rifensis</name>
    <dbReference type="NCBI Taxonomy" id="762643"/>
    <lineage>
        <taxon>Bacteria</taxon>
        <taxon>Pseudomonadati</taxon>
        <taxon>Pseudomonadota</taxon>
        <taxon>Gammaproteobacteria</taxon>
        <taxon>Oceanospirillales</taxon>
        <taxon>Halomonadaceae</taxon>
        <taxon>Litchfieldella</taxon>
    </lineage>
</organism>
<evidence type="ECO:0000256" key="1">
    <source>
        <dbReference type="ARBA" id="ARBA00004429"/>
    </source>
</evidence>
<feature type="transmembrane region" description="Helical" evidence="9">
    <location>
        <begin position="123"/>
        <end position="144"/>
    </location>
</feature>
<dbReference type="RefSeq" id="WP_386772067.1">
    <property type="nucleotide sequence ID" value="NZ_JBHRUG010000012.1"/>
</dbReference>
<dbReference type="EMBL" id="JBHRUG010000012">
    <property type="protein sequence ID" value="MFC3282995.1"/>
    <property type="molecule type" value="Genomic_DNA"/>
</dbReference>
<feature type="transmembrane region" description="Helical" evidence="9">
    <location>
        <begin position="45"/>
        <end position="69"/>
    </location>
</feature>
<name>A0ABV7LLB3_9GAMM</name>
<keyword evidence="7 9" id="KW-0472">Membrane</keyword>
<comment type="caution">
    <text evidence="11">The sequence shown here is derived from an EMBL/GenBank/DDBJ whole genome shotgun (WGS) entry which is preliminary data.</text>
</comment>
<keyword evidence="4 9" id="KW-0997">Cell inner membrane</keyword>
<feature type="domain" description="Tripartite ATP-independent periplasmic transporters DctQ component" evidence="10">
    <location>
        <begin position="62"/>
        <end position="188"/>
    </location>
</feature>
<protein>
    <recommendedName>
        <fullName evidence="9">TRAP transporter small permease protein</fullName>
    </recommendedName>
</protein>
<evidence type="ECO:0000256" key="8">
    <source>
        <dbReference type="ARBA" id="ARBA00038436"/>
    </source>
</evidence>
<feature type="transmembrane region" description="Helical" evidence="9">
    <location>
        <begin position="84"/>
        <end position="103"/>
    </location>
</feature>
<keyword evidence="2 9" id="KW-0813">Transport</keyword>
<evidence type="ECO:0000256" key="4">
    <source>
        <dbReference type="ARBA" id="ARBA00022519"/>
    </source>
</evidence>
<dbReference type="Pfam" id="PF04290">
    <property type="entry name" value="DctQ"/>
    <property type="match status" value="1"/>
</dbReference>
<reference evidence="12" key="1">
    <citation type="journal article" date="2019" name="Int. J. Syst. Evol. Microbiol.">
        <title>The Global Catalogue of Microorganisms (GCM) 10K type strain sequencing project: providing services to taxonomists for standard genome sequencing and annotation.</title>
        <authorList>
            <consortium name="The Broad Institute Genomics Platform"/>
            <consortium name="The Broad Institute Genome Sequencing Center for Infectious Disease"/>
            <person name="Wu L."/>
            <person name="Ma J."/>
        </authorList>
    </citation>
    <scope>NUCLEOTIDE SEQUENCE [LARGE SCALE GENOMIC DNA]</scope>
    <source>
        <strain evidence="12">CECT 7698</strain>
    </source>
</reference>
<evidence type="ECO:0000313" key="12">
    <source>
        <dbReference type="Proteomes" id="UP001595579"/>
    </source>
</evidence>
<accession>A0ABV7LLB3</accession>
<gene>
    <name evidence="11" type="ORF">ACFOEV_05145</name>
</gene>
<dbReference type="Proteomes" id="UP001595579">
    <property type="component" value="Unassembled WGS sequence"/>
</dbReference>
<dbReference type="InterPro" id="IPR055348">
    <property type="entry name" value="DctQ"/>
</dbReference>
<evidence type="ECO:0000256" key="2">
    <source>
        <dbReference type="ARBA" id="ARBA00022448"/>
    </source>
</evidence>
<comment type="similarity">
    <text evidence="8 9">Belongs to the TRAP transporter small permease family.</text>
</comment>
<keyword evidence="5 9" id="KW-0812">Transmembrane</keyword>
<evidence type="ECO:0000313" key="11">
    <source>
        <dbReference type="EMBL" id="MFC3282995.1"/>
    </source>
</evidence>
<dbReference type="PANTHER" id="PTHR35011">
    <property type="entry name" value="2,3-DIKETO-L-GULONATE TRAP TRANSPORTER SMALL PERMEASE PROTEIN YIAM"/>
    <property type="match status" value="1"/>
</dbReference>
<sequence>MNTPLGDENHREGEEEYAVRACLNSEAIVNLSHVQKKISRALDAVANLCLVSAGVLLVFLIASFGWLVFGRYVLNNTPTWVEQSSLLIVVYITCLGAAAGVRANTHLSIDFVREGMPEPFKTIFRYVADLFVVTFGGFMAYQGWGLVTTNLERAIPMIGLSESWRAAPLVICGGLIALFALANIVSRIFGTNHEEDV</sequence>
<keyword evidence="12" id="KW-1185">Reference proteome</keyword>
<keyword evidence="3" id="KW-1003">Cell membrane</keyword>
<comment type="function">
    <text evidence="9">Part of the tripartite ATP-independent periplasmic (TRAP) transport system.</text>
</comment>
<evidence type="ECO:0000256" key="6">
    <source>
        <dbReference type="ARBA" id="ARBA00022989"/>
    </source>
</evidence>
<evidence type="ECO:0000256" key="3">
    <source>
        <dbReference type="ARBA" id="ARBA00022475"/>
    </source>
</evidence>
<keyword evidence="6 9" id="KW-1133">Transmembrane helix</keyword>
<evidence type="ECO:0000256" key="7">
    <source>
        <dbReference type="ARBA" id="ARBA00023136"/>
    </source>
</evidence>
<dbReference type="InterPro" id="IPR007387">
    <property type="entry name" value="TRAP_DctQ"/>
</dbReference>
<feature type="transmembrane region" description="Helical" evidence="9">
    <location>
        <begin position="164"/>
        <end position="185"/>
    </location>
</feature>
<proteinExistence type="inferred from homology"/>
<evidence type="ECO:0000256" key="5">
    <source>
        <dbReference type="ARBA" id="ARBA00022692"/>
    </source>
</evidence>
<comment type="subunit">
    <text evidence="9">The complex comprises the extracytoplasmic solute receptor protein and the two transmembrane proteins.</text>
</comment>
<comment type="subcellular location">
    <subcellularLocation>
        <location evidence="1 9">Cell inner membrane</location>
        <topology evidence="1 9">Multi-pass membrane protein</topology>
    </subcellularLocation>
</comment>
<dbReference type="PANTHER" id="PTHR35011:SF11">
    <property type="entry name" value="TRAP TRANSPORTER SMALL PERMEASE PROTEIN"/>
    <property type="match status" value="1"/>
</dbReference>
<evidence type="ECO:0000259" key="10">
    <source>
        <dbReference type="Pfam" id="PF04290"/>
    </source>
</evidence>
<evidence type="ECO:0000256" key="9">
    <source>
        <dbReference type="RuleBase" id="RU369079"/>
    </source>
</evidence>